<dbReference type="EMBL" id="JAKJXO020000021">
    <property type="protein sequence ID" value="KAL1592303.1"/>
    <property type="molecule type" value="Genomic_DNA"/>
</dbReference>
<dbReference type="PRINTS" id="PR00092">
    <property type="entry name" value="TYROSINASE"/>
</dbReference>
<evidence type="ECO:0000259" key="4">
    <source>
        <dbReference type="PROSITE" id="PS00498"/>
    </source>
</evidence>
<feature type="domain" description="Tyrosinase copper-binding" evidence="4">
    <location>
        <begin position="282"/>
        <end position="293"/>
    </location>
</feature>
<keyword evidence="3" id="KW-0732">Signal</keyword>
<sequence>MHIMTKLNLLATCLAGASASVLPRTDIPTGAPALPLSAFNTMPHQMFTPEQLVTLVNNGTQHGPEGDSQSIQATCPSPRTRPEWHSTSDDFKQKFVDAIKCLFTSPSKGSYPGSRNRYEDFVQVHQTVALNVHSHDNQFNAKFLVWHRAYLWAFEETLRGECGYTESLPWFDETKYSGRFSQSSIFSSKWLGAINLHGACVTDGQFANLALNIGPGSGNQYHCLTRNGDASVTGLCTSANVETCQVANDYQVFANCEESGIHGYGHIGTGGEMADFFASPNDPVFWLHHGMVDRHFRIWQNDDGNRVNYVNGPGPDGKTLTMDTMIYLNGLKPDLRIRDIMNTLGGFLCYRYDY</sequence>
<feature type="region of interest" description="Disordered" evidence="2">
    <location>
        <begin position="58"/>
        <end position="86"/>
    </location>
</feature>
<evidence type="ECO:0000256" key="1">
    <source>
        <dbReference type="ARBA" id="ARBA00022723"/>
    </source>
</evidence>
<accession>A0ABR3QJQ9</accession>
<feature type="signal peptide" evidence="3">
    <location>
        <begin position="1"/>
        <end position="19"/>
    </location>
</feature>
<dbReference type="Gene3D" id="1.10.1280.10">
    <property type="entry name" value="Di-copper center containing domain from catechol oxidase"/>
    <property type="match status" value="1"/>
</dbReference>
<proteinExistence type="predicted"/>
<dbReference type="InterPro" id="IPR008922">
    <property type="entry name" value="Di-copper_centre_dom_sf"/>
</dbReference>
<dbReference type="SUPFAM" id="SSF48056">
    <property type="entry name" value="Di-copper centre-containing domain"/>
    <property type="match status" value="1"/>
</dbReference>
<feature type="compositionally biased region" description="Polar residues" evidence="2">
    <location>
        <begin position="58"/>
        <end position="77"/>
    </location>
</feature>
<name>A0ABR3QJQ9_9PLEO</name>
<dbReference type="InterPro" id="IPR050316">
    <property type="entry name" value="Tyrosinase/Hemocyanin"/>
</dbReference>
<keyword evidence="6" id="KW-1185">Reference proteome</keyword>
<comment type="caution">
    <text evidence="5">The sequence shown here is derived from an EMBL/GenBank/DDBJ whole genome shotgun (WGS) entry which is preliminary data.</text>
</comment>
<evidence type="ECO:0000313" key="6">
    <source>
        <dbReference type="Proteomes" id="UP001521785"/>
    </source>
</evidence>
<evidence type="ECO:0000313" key="5">
    <source>
        <dbReference type="EMBL" id="KAL1592303.1"/>
    </source>
</evidence>
<evidence type="ECO:0000256" key="3">
    <source>
        <dbReference type="SAM" id="SignalP"/>
    </source>
</evidence>
<dbReference type="PROSITE" id="PS00498">
    <property type="entry name" value="TYROSINASE_2"/>
    <property type="match status" value="1"/>
</dbReference>
<dbReference type="Pfam" id="PF00264">
    <property type="entry name" value="Tyrosinase"/>
    <property type="match status" value="1"/>
</dbReference>
<keyword evidence="1" id="KW-0479">Metal-binding</keyword>
<dbReference type="PANTHER" id="PTHR11474:SF116">
    <property type="entry name" value="TYROSINASE"/>
    <property type="match status" value="1"/>
</dbReference>
<reference evidence="5 6" key="1">
    <citation type="submission" date="2024-02" db="EMBL/GenBank/DDBJ databases">
        <title>De novo assembly and annotation of 12 fungi associated with fruit tree decline syndrome in Ontario, Canada.</title>
        <authorList>
            <person name="Sulman M."/>
            <person name="Ellouze W."/>
            <person name="Ilyukhin E."/>
        </authorList>
    </citation>
    <scope>NUCLEOTIDE SEQUENCE [LARGE SCALE GENOMIC DNA]</scope>
    <source>
        <strain evidence="5 6">M42-189</strain>
    </source>
</reference>
<protein>
    <recommendedName>
        <fullName evidence="4">Tyrosinase copper-binding domain-containing protein</fullName>
    </recommendedName>
</protein>
<gene>
    <name evidence="5" type="ORF">SLS60_011380</name>
</gene>
<dbReference type="Proteomes" id="UP001521785">
    <property type="component" value="Unassembled WGS sequence"/>
</dbReference>
<evidence type="ECO:0000256" key="2">
    <source>
        <dbReference type="SAM" id="MobiDB-lite"/>
    </source>
</evidence>
<organism evidence="5 6">
    <name type="scientific">Paraconiothyrium brasiliense</name>
    <dbReference type="NCBI Taxonomy" id="300254"/>
    <lineage>
        <taxon>Eukaryota</taxon>
        <taxon>Fungi</taxon>
        <taxon>Dikarya</taxon>
        <taxon>Ascomycota</taxon>
        <taxon>Pezizomycotina</taxon>
        <taxon>Dothideomycetes</taxon>
        <taxon>Pleosporomycetidae</taxon>
        <taxon>Pleosporales</taxon>
        <taxon>Massarineae</taxon>
        <taxon>Didymosphaeriaceae</taxon>
        <taxon>Paraconiothyrium</taxon>
    </lineage>
</organism>
<dbReference type="PANTHER" id="PTHR11474">
    <property type="entry name" value="TYROSINASE FAMILY MEMBER"/>
    <property type="match status" value="1"/>
</dbReference>
<dbReference type="InterPro" id="IPR002227">
    <property type="entry name" value="Tyrosinase_Cu-bd"/>
</dbReference>
<feature type="chain" id="PRO_5045405705" description="Tyrosinase copper-binding domain-containing protein" evidence="3">
    <location>
        <begin position="20"/>
        <end position="354"/>
    </location>
</feature>